<organism evidence="1 2">
    <name type="scientific">Arthrobacter psychrochitiniphilus</name>
    <dbReference type="NCBI Taxonomy" id="291045"/>
    <lineage>
        <taxon>Bacteria</taxon>
        <taxon>Bacillati</taxon>
        <taxon>Actinomycetota</taxon>
        <taxon>Actinomycetes</taxon>
        <taxon>Micrococcales</taxon>
        <taxon>Micrococcaceae</taxon>
        <taxon>Arthrobacter</taxon>
    </lineage>
</organism>
<dbReference type="Proteomes" id="UP000246303">
    <property type="component" value="Unassembled WGS sequence"/>
</dbReference>
<sequence>MIYAGALFFDTHHVSDILHAWTEWRSTLTAAATTSVALMQMPPLPGVPEPIAGKFTIAVRYVFAGKPDDGARWLAPLRSVAPMLKDAVGPMPSSMIGLVHSDPEDALPATEGSALLATFDAAAAQTLLNVAGPDSDSPQLMVEIRQFGGLLSQEPEIPSALCHRDAEFGLSTVAAAPPPDLPALATHAAGEREHMSPWAHGGTLPNFASSEGQAGFATSYTAPVLERLSGLAEHFDPSHVFRMGQVPMR</sequence>
<evidence type="ECO:0000313" key="2">
    <source>
        <dbReference type="Proteomes" id="UP000246303"/>
    </source>
</evidence>
<dbReference type="AlphaFoldDB" id="A0A2V3DUA5"/>
<evidence type="ECO:0000313" key="1">
    <source>
        <dbReference type="EMBL" id="PXA65909.1"/>
    </source>
</evidence>
<comment type="caution">
    <text evidence="1">The sequence shown here is derived from an EMBL/GenBank/DDBJ whole genome shotgun (WGS) entry which is preliminary data.</text>
</comment>
<accession>A0A2V3DUA5</accession>
<reference evidence="1 2" key="1">
    <citation type="submission" date="2018-05" db="EMBL/GenBank/DDBJ databases">
        <title>Genetic diversity of glacier-inhabiting Cryobacterium bacteria in China and description of Cryobacterium mengkeensis sp. nov. and Arthrobacter glacialis sp. nov.</title>
        <authorList>
            <person name="Liu Q."/>
            <person name="Xin Y.-H."/>
        </authorList>
    </citation>
    <scope>NUCLEOTIDE SEQUENCE [LARGE SCALE GENOMIC DNA]</scope>
    <source>
        <strain evidence="1 2">GP3</strain>
    </source>
</reference>
<dbReference type="Gene3D" id="3.40.462.20">
    <property type="match status" value="1"/>
</dbReference>
<keyword evidence="2" id="KW-1185">Reference proteome</keyword>
<gene>
    <name evidence="1" type="ORF">CVS29_07795</name>
</gene>
<protein>
    <submittedName>
        <fullName evidence="1">Uncharacterized protein</fullName>
    </submittedName>
</protein>
<proteinExistence type="predicted"/>
<dbReference type="EMBL" id="QHLZ01000004">
    <property type="protein sequence ID" value="PXA65909.1"/>
    <property type="molecule type" value="Genomic_DNA"/>
</dbReference>
<name>A0A2V3DUA5_9MICC</name>